<evidence type="ECO:0000313" key="1">
    <source>
        <dbReference type="EMBL" id="GMS97575.1"/>
    </source>
</evidence>
<gene>
    <name evidence="1" type="ORF">PENTCL1PPCAC_19750</name>
</gene>
<name>A0AAV5TTH2_9BILA</name>
<reference evidence="1" key="1">
    <citation type="submission" date="2023-10" db="EMBL/GenBank/DDBJ databases">
        <title>Genome assembly of Pristionchus species.</title>
        <authorList>
            <person name="Yoshida K."/>
            <person name="Sommer R.J."/>
        </authorList>
    </citation>
    <scope>NUCLEOTIDE SEQUENCE</scope>
    <source>
        <strain evidence="1">RS0144</strain>
    </source>
</reference>
<accession>A0AAV5TTH2</accession>
<protein>
    <recommendedName>
        <fullName evidence="3">F-box domain-containing protein</fullName>
    </recommendedName>
</protein>
<comment type="caution">
    <text evidence="1">The sequence shown here is derived from an EMBL/GenBank/DDBJ whole genome shotgun (WGS) entry which is preliminary data.</text>
</comment>
<feature type="non-terminal residue" evidence="1">
    <location>
        <position position="1"/>
    </location>
</feature>
<evidence type="ECO:0008006" key="3">
    <source>
        <dbReference type="Google" id="ProtNLM"/>
    </source>
</evidence>
<keyword evidence="2" id="KW-1185">Reference proteome</keyword>
<proteinExistence type="predicted"/>
<organism evidence="1 2">
    <name type="scientific">Pristionchus entomophagus</name>
    <dbReference type="NCBI Taxonomy" id="358040"/>
    <lineage>
        <taxon>Eukaryota</taxon>
        <taxon>Metazoa</taxon>
        <taxon>Ecdysozoa</taxon>
        <taxon>Nematoda</taxon>
        <taxon>Chromadorea</taxon>
        <taxon>Rhabditida</taxon>
        <taxon>Rhabditina</taxon>
        <taxon>Diplogasteromorpha</taxon>
        <taxon>Diplogasteroidea</taxon>
        <taxon>Neodiplogasteridae</taxon>
        <taxon>Pristionchus</taxon>
    </lineage>
</organism>
<dbReference type="AlphaFoldDB" id="A0AAV5TTH2"/>
<dbReference type="Proteomes" id="UP001432027">
    <property type="component" value="Unassembled WGS sequence"/>
</dbReference>
<evidence type="ECO:0000313" key="2">
    <source>
        <dbReference type="Proteomes" id="UP001432027"/>
    </source>
</evidence>
<feature type="non-terminal residue" evidence="1">
    <location>
        <position position="129"/>
    </location>
</feature>
<dbReference type="EMBL" id="BTSX01000004">
    <property type="protein sequence ID" value="GMS97575.1"/>
    <property type="molecule type" value="Genomic_DNA"/>
</dbReference>
<sequence>LLPQLDFSSLLVMSANIREVRIETLCSSLEATDMLFLRNELLRGDCKLKSFIAYIQDRVGIEFFKLCFHVIIDEKFNRVSHSASYRNIEYKPESCILDFPIEIHHKIFKYADLGKGLRLRLNKTMDQRI</sequence>